<protein>
    <submittedName>
        <fullName evidence="4">FR47-like protein</fullName>
    </submittedName>
</protein>
<dbReference type="InterPro" id="IPR016181">
    <property type="entry name" value="Acyl_CoA_acyltransferase"/>
</dbReference>
<feature type="domain" description="N-acetyltransferase" evidence="3">
    <location>
        <begin position="113"/>
        <end position="240"/>
    </location>
</feature>
<dbReference type="EMBL" id="RBKS01000001">
    <property type="protein sequence ID" value="RKR76495.1"/>
    <property type="molecule type" value="Genomic_DNA"/>
</dbReference>
<dbReference type="Gene3D" id="3.40.630.30">
    <property type="match status" value="1"/>
</dbReference>
<dbReference type="CDD" id="cd04301">
    <property type="entry name" value="NAT_SF"/>
    <property type="match status" value="1"/>
</dbReference>
<dbReference type="GO" id="GO:0016747">
    <property type="term" value="F:acyltransferase activity, transferring groups other than amino-acyl groups"/>
    <property type="evidence" value="ECO:0007669"/>
    <property type="project" value="InterPro"/>
</dbReference>
<dbReference type="SUPFAM" id="SSF55729">
    <property type="entry name" value="Acyl-CoA N-acyltransferases (Nat)"/>
    <property type="match status" value="1"/>
</dbReference>
<keyword evidence="5" id="KW-1185">Reference proteome</keyword>
<evidence type="ECO:0000313" key="4">
    <source>
        <dbReference type="EMBL" id="RKR76495.1"/>
    </source>
</evidence>
<dbReference type="Proteomes" id="UP000280008">
    <property type="component" value="Unassembled WGS sequence"/>
</dbReference>
<reference evidence="4 5" key="1">
    <citation type="submission" date="2018-10" db="EMBL/GenBank/DDBJ databases">
        <title>Sequencing the genomes of 1000 actinobacteria strains.</title>
        <authorList>
            <person name="Klenk H.-P."/>
        </authorList>
    </citation>
    <scope>NUCLEOTIDE SEQUENCE [LARGE SCALE GENOMIC DNA]</scope>
    <source>
        <strain evidence="4 5">DSM 17894</strain>
    </source>
</reference>
<accession>A0A495IN00</accession>
<organism evidence="4 5">
    <name type="scientific">Frondihabitans australicus</name>
    <dbReference type="NCBI Taxonomy" id="386892"/>
    <lineage>
        <taxon>Bacteria</taxon>
        <taxon>Bacillati</taxon>
        <taxon>Actinomycetota</taxon>
        <taxon>Actinomycetes</taxon>
        <taxon>Micrococcales</taxon>
        <taxon>Microbacteriaceae</taxon>
        <taxon>Frondihabitans</taxon>
    </lineage>
</organism>
<comment type="caution">
    <text evidence="4">The sequence shown here is derived from an EMBL/GenBank/DDBJ whole genome shotgun (WGS) entry which is preliminary data.</text>
</comment>
<dbReference type="PANTHER" id="PTHR43420">
    <property type="entry name" value="ACETYLTRANSFERASE"/>
    <property type="match status" value="1"/>
</dbReference>
<proteinExistence type="predicted"/>
<evidence type="ECO:0000313" key="5">
    <source>
        <dbReference type="Proteomes" id="UP000280008"/>
    </source>
</evidence>
<dbReference type="InterPro" id="IPR050680">
    <property type="entry name" value="YpeA/RimI_acetyltransf"/>
</dbReference>
<keyword evidence="1" id="KW-0808">Transferase</keyword>
<sequence length="240" mass="25497">MPSGMTGGARAVALSMHLLDDAIGAALRTRHSSLALVDGGAARYPTDVAPFASLGLSPTADDWEALGRLAPTGAVAMFVEKGFHPAPGWETLQEIGLTQMVDTGVTPPDEAFDEAQDLGEQHVPEMLRLTTLTAPGPFERRTIEFGGYRGVVGADGRLLAMAGRRLAPEGWVEVSAVCTDPEARGRGYARRLMLDVIRGIRADGDRAFLHVAEGNPARGLYESMGFEARADLKVSVLARS</sequence>
<name>A0A495IN00_9MICO</name>
<evidence type="ECO:0000256" key="1">
    <source>
        <dbReference type="ARBA" id="ARBA00022679"/>
    </source>
</evidence>
<dbReference type="PANTHER" id="PTHR43420:SF12">
    <property type="entry name" value="N-ACETYLTRANSFERASE DOMAIN-CONTAINING PROTEIN"/>
    <property type="match status" value="1"/>
</dbReference>
<dbReference type="AlphaFoldDB" id="A0A495IN00"/>
<dbReference type="PROSITE" id="PS51186">
    <property type="entry name" value="GNAT"/>
    <property type="match status" value="1"/>
</dbReference>
<keyword evidence="2" id="KW-0012">Acyltransferase</keyword>
<dbReference type="RefSeq" id="WP_211331729.1">
    <property type="nucleotide sequence ID" value="NZ_RBKS01000001.1"/>
</dbReference>
<gene>
    <name evidence="4" type="ORF">C8E83_3672</name>
</gene>
<evidence type="ECO:0000256" key="2">
    <source>
        <dbReference type="ARBA" id="ARBA00023315"/>
    </source>
</evidence>
<dbReference type="InterPro" id="IPR000182">
    <property type="entry name" value="GNAT_dom"/>
</dbReference>
<dbReference type="InterPro" id="IPR013653">
    <property type="entry name" value="GCN5-like_dom"/>
</dbReference>
<dbReference type="Pfam" id="PF08445">
    <property type="entry name" value="FR47"/>
    <property type="match status" value="1"/>
</dbReference>
<evidence type="ECO:0000259" key="3">
    <source>
        <dbReference type="PROSITE" id="PS51186"/>
    </source>
</evidence>